<dbReference type="RefSeq" id="WP_132649556.1">
    <property type="nucleotide sequence ID" value="NZ_CP181386.1"/>
</dbReference>
<comment type="caution">
    <text evidence="2">The sequence shown here is derived from an EMBL/GenBank/DDBJ whole genome shotgun (WGS) entry which is preliminary data.</text>
</comment>
<reference evidence="2 3" key="1">
    <citation type="submission" date="2019-03" db="EMBL/GenBank/DDBJ databases">
        <title>Genomic Encyclopedia of Type Strains, Phase IV (KMG-IV): sequencing the most valuable type-strain genomes for metagenomic binning, comparative biology and taxonomic classification.</title>
        <authorList>
            <person name="Goeker M."/>
        </authorList>
    </citation>
    <scope>NUCLEOTIDE SEQUENCE [LARGE SCALE GENOMIC DNA]</scope>
    <source>
        <strain evidence="2 3">DSM 1709</strain>
    </source>
</reference>
<dbReference type="InterPro" id="IPR021333">
    <property type="entry name" value="DUF2946"/>
</dbReference>
<sequence length="123" mass="13049">MNSWRLRPRSLRWLSLVLICAWLLPMARSVWAADSAQLVCSASGHVRLLWGDEAGGDEAAAARGGDASCVLCVLPSLPPAENPVIAAPEAAPERLFTPPVLAVRAEWHDGAVPARGPPARRPG</sequence>
<feature type="chain" id="PRO_5020564699" description="DUF2946 family protein" evidence="1">
    <location>
        <begin position="33"/>
        <end position="123"/>
    </location>
</feature>
<protein>
    <recommendedName>
        <fullName evidence="4">DUF2946 family protein</fullName>
    </recommendedName>
</protein>
<gene>
    <name evidence="2" type="ORF">EV684_11940</name>
</gene>
<dbReference type="Proteomes" id="UP000295106">
    <property type="component" value="Unassembled WGS sequence"/>
</dbReference>
<organism evidence="2 3">
    <name type="scientific">Rubrivivax gelatinosus</name>
    <name type="common">Rhodocyclus gelatinosus</name>
    <name type="synonym">Rhodopseudomonas gelatinosa</name>
    <dbReference type="NCBI Taxonomy" id="28068"/>
    <lineage>
        <taxon>Bacteria</taxon>
        <taxon>Pseudomonadati</taxon>
        <taxon>Pseudomonadota</taxon>
        <taxon>Betaproteobacteria</taxon>
        <taxon>Burkholderiales</taxon>
        <taxon>Sphaerotilaceae</taxon>
        <taxon>Rubrivivax</taxon>
    </lineage>
</organism>
<proteinExistence type="predicted"/>
<name>A0A4R2LV89_RUBGE</name>
<evidence type="ECO:0000256" key="1">
    <source>
        <dbReference type="SAM" id="SignalP"/>
    </source>
</evidence>
<evidence type="ECO:0000313" key="3">
    <source>
        <dbReference type="Proteomes" id="UP000295106"/>
    </source>
</evidence>
<dbReference type="EMBL" id="SLXD01000019">
    <property type="protein sequence ID" value="TCO98011.1"/>
    <property type="molecule type" value="Genomic_DNA"/>
</dbReference>
<evidence type="ECO:0008006" key="4">
    <source>
        <dbReference type="Google" id="ProtNLM"/>
    </source>
</evidence>
<feature type="signal peptide" evidence="1">
    <location>
        <begin position="1"/>
        <end position="32"/>
    </location>
</feature>
<dbReference type="Pfam" id="PF11162">
    <property type="entry name" value="DUF2946"/>
    <property type="match status" value="1"/>
</dbReference>
<evidence type="ECO:0000313" key="2">
    <source>
        <dbReference type="EMBL" id="TCO98011.1"/>
    </source>
</evidence>
<keyword evidence="1" id="KW-0732">Signal</keyword>
<accession>A0A4R2LV89</accession>
<dbReference type="AlphaFoldDB" id="A0A4R2LV89"/>
<dbReference type="GeneID" id="99686477"/>